<keyword evidence="1" id="KW-0472">Membrane</keyword>
<dbReference type="EMBL" id="FRAP01000003">
    <property type="protein sequence ID" value="SHK17368.1"/>
    <property type="molecule type" value="Genomic_DNA"/>
</dbReference>
<dbReference type="RefSeq" id="WP_073455739.1">
    <property type="nucleotide sequence ID" value="NZ_CALGVN010000032.1"/>
</dbReference>
<organism evidence="2 3">
    <name type="scientific">Pseudonocardia thermophila</name>
    <dbReference type="NCBI Taxonomy" id="1848"/>
    <lineage>
        <taxon>Bacteria</taxon>
        <taxon>Bacillati</taxon>
        <taxon>Actinomycetota</taxon>
        <taxon>Actinomycetes</taxon>
        <taxon>Pseudonocardiales</taxon>
        <taxon>Pseudonocardiaceae</taxon>
        <taxon>Pseudonocardia</taxon>
    </lineage>
</organism>
<feature type="transmembrane region" description="Helical" evidence="1">
    <location>
        <begin position="80"/>
        <end position="101"/>
    </location>
</feature>
<dbReference type="InterPro" id="IPR013901">
    <property type="entry name" value="Anthrone_oxy"/>
</dbReference>
<name>A0A1M6QB29_PSETH</name>
<evidence type="ECO:0000256" key="1">
    <source>
        <dbReference type="SAM" id="Phobius"/>
    </source>
</evidence>
<reference evidence="2 3" key="1">
    <citation type="submission" date="2016-11" db="EMBL/GenBank/DDBJ databases">
        <authorList>
            <person name="Jaros S."/>
            <person name="Januszkiewicz K."/>
            <person name="Wedrychowicz H."/>
        </authorList>
    </citation>
    <scope>NUCLEOTIDE SEQUENCE [LARGE SCALE GENOMIC DNA]</scope>
    <source>
        <strain evidence="2 3">DSM 43832</strain>
    </source>
</reference>
<accession>A0A1M6QB29</accession>
<dbReference type="OrthoDB" id="428263at2"/>
<keyword evidence="1" id="KW-0812">Transmembrane</keyword>
<keyword evidence="3" id="KW-1185">Reference proteome</keyword>
<dbReference type="STRING" id="1848.SAMN05443637_103209"/>
<feature type="transmembrane region" description="Helical" evidence="1">
    <location>
        <begin position="51"/>
        <end position="74"/>
    </location>
</feature>
<gene>
    <name evidence="2" type="ORF">SAMN05443637_103209</name>
</gene>
<feature type="transmembrane region" description="Helical" evidence="1">
    <location>
        <begin position="6"/>
        <end position="30"/>
    </location>
</feature>
<sequence>MVLASLLALPAAVGSAVVGGVFLVFSTTIMAALDRQPAEHAVAVMRTINRVILAPVFLGVFLGTALIGVAVVVTAPGQPLAWAGAALYVLGTFATTVVVNVPLNEALDRAAGGGAAAWRAYRPRWTVANHVRAVTAIGAAVAFTLLV</sequence>
<evidence type="ECO:0000313" key="3">
    <source>
        <dbReference type="Proteomes" id="UP000184363"/>
    </source>
</evidence>
<evidence type="ECO:0000313" key="2">
    <source>
        <dbReference type="EMBL" id="SHK17368.1"/>
    </source>
</evidence>
<dbReference type="Pfam" id="PF08592">
    <property type="entry name" value="Anthrone_oxy"/>
    <property type="match status" value="1"/>
</dbReference>
<keyword evidence="1" id="KW-1133">Transmembrane helix</keyword>
<dbReference type="AlphaFoldDB" id="A0A1M6QB29"/>
<dbReference type="Proteomes" id="UP000184363">
    <property type="component" value="Unassembled WGS sequence"/>
</dbReference>
<proteinExistence type="predicted"/>
<protein>
    <submittedName>
        <fullName evidence="2">Uncharacterized membrane protein</fullName>
    </submittedName>
</protein>